<comment type="catalytic activity">
    <reaction evidence="7">
        <text>guanosine 3',5'-bis(diphosphate) + H2O = GDP + diphosphate + H(+)</text>
        <dbReference type="Rhea" id="RHEA:14253"/>
        <dbReference type="ChEBI" id="CHEBI:15377"/>
        <dbReference type="ChEBI" id="CHEBI:15378"/>
        <dbReference type="ChEBI" id="CHEBI:33019"/>
        <dbReference type="ChEBI" id="CHEBI:58189"/>
        <dbReference type="ChEBI" id="CHEBI:77828"/>
        <dbReference type="EC" id="3.1.7.2"/>
    </reaction>
</comment>
<gene>
    <name evidence="8" type="primary">glnD</name>
    <name evidence="11" type="ORF">NCTC11091_00228</name>
</gene>
<dbReference type="InterPro" id="IPR045865">
    <property type="entry name" value="ACT-like_dom_sf"/>
</dbReference>
<feature type="region of interest" description="Uridylyltransferase" evidence="8">
    <location>
        <begin position="1"/>
        <end position="356"/>
    </location>
</feature>
<dbReference type="InterPro" id="IPR002934">
    <property type="entry name" value="Polymerase_NTP_transf_dom"/>
</dbReference>
<dbReference type="InterPro" id="IPR006674">
    <property type="entry name" value="HD_domain"/>
</dbReference>
<dbReference type="GO" id="GO:0008893">
    <property type="term" value="F:guanosine-3',5'-bis(diphosphate) 3'-diphosphatase activity"/>
    <property type="evidence" value="ECO:0007669"/>
    <property type="project" value="UniProtKB-EC"/>
</dbReference>
<dbReference type="Proteomes" id="UP000255193">
    <property type="component" value="Unassembled WGS sequence"/>
</dbReference>
<comment type="function">
    <text evidence="8">Modifies, by uridylylation and deuridylylation, the PII regulatory proteins (GlnB and homologs), in response to the nitrogen status of the cell that GlnD senses through the glutamine level. Under low glutamine levels, catalyzes the conversion of the PII proteins and UTP to PII-UMP and PPi, while under higher glutamine levels, GlnD hydrolyzes PII-UMP to PII and UMP (deuridylylation). Thus, controls uridylylation state and activity of the PII proteins, and plays an important role in the regulation of nitrogen metabolism.</text>
</comment>
<dbReference type="CDD" id="cd05401">
    <property type="entry name" value="NT_GlnE_GlnD_like"/>
    <property type="match status" value="1"/>
</dbReference>
<proteinExistence type="inferred from homology"/>
<comment type="domain">
    <text evidence="8">Has four distinct domains: an N-terminal nucleotidyltransferase (NT) domain responsible for UTase activity, a central HD domain that encodes UR activity, and two C-terminal ACT domains that seem to have a role in glutamine sensing.</text>
</comment>
<evidence type="ECO:0000256" key="5">
    <source>
        <dbReference type="ARBA" id="ARBA00022842"/>
    </source>
</evidence>
<dbReference type="CDD" id="cd04900">
    <property type="entry name" value="ACT_UUR-like_1"/>
    <property type="match status" value="1"/>
</dbReference>
<dbReference type="EMBL" id="UGQA01000001">
    <property type="protein sequence ID" value="STY94464.1"/>
    <property type="molecule type" value="Genomic_DNA"/>
</dbReference>
<dbReference type="GO" id="GO:0008081">
    <property type="term" value="F:phosphoric diester hydrolase activity"/>
    <property type="evidence" value="ECO:0007669"/>
    <property type="project" value="UniProtKB-UniRule"/>
</dbReference>
<organism evidence="11 12">
    <name type="scientific">Faucicola atlantae</name>
    <dbReference type="NCBI Taxonomy" id="34059"/>
    <lineage>
        <taxon>Bacteria</taxon>
        <taxon>Pseudomonadati</taxon>
        <taxon>Pseudomonadota</taxon>
        <taxon>Gammaproteobacteria</taxon>
        <taxon>Moraxellales</taxon>
        <taxon>Moraxellaceae</taxon>
        <taxon>Faucicola</taxon>
    </lineage>
</organism>
<comment type="catalytic activity">
    <reaction evidence="8">
        <text>[protein-PII]-L-tyrosine + UTP = [protein-PII]-uridylyl-L-tyrosine + diphosphate</text>
        <dbReference type="Rhea" id="RHEA:13673"/>
        <dbReference type="Rhea" id="RHEA-COMP:12147"/>
        <dbReference type="Rhea" id="RHEA-COMP:12148"/>
        <dbReference type="ChEBI" id="CHEBI:33019"/>
        <dbReference type="ChEBI" id="CHEBI:46398"/>
        <dbReference type="ChEBI" id="CHEBI:46858"/>
        <dbReference type="ChEBI" id="CHEBI:90602"/>
        <dbReference type="EC" id="2.7.7.59"/>
    </reaction>
</comment>
<name>A0A378Q232_9GAMM</name>
<sequence>MTLAKPMPISHTATSIFHRLPPLCLTTDKHLGTSDWLRTIEAQLDAMLGETGDIRAVVAARCLAMDRLLCALLAYCGLTADEVALVATGGYGRGELHPYSDVDCLIITADNPTADTHERICRFAAHLWDSGITPALAVRSRAECATACADITVATSLLEARVLLAKNAPDGEALLSDLRHMAWQAWSAADFFCAKMTETRARYRKHDATESNLEPDIKHAPGGLRDIQTVRWIGLRYFAVANFEAVLATVTAAGFITANEYQTLHEAEGFLWQVRHHLHHITGRNENRLLFDYQRNVAERMGYHAMPDDRPNAAVERMMRDYYRCAMAVSTLCELICQYAEQTLFGMAAPKVADIPLNAQFVQRGEQIIMRHADVFVATPSAMLSLFLLMGQHDIKYIETATVRALITAAPRIDDAFRQAPYHRGLFMANLVEQNLLFHRLQAMKRYGVLGRYIPAFAQITGLMQYDLFHRYTVDAHTLRVVRVLHRFTDARYTGEYPLVSSIYRGITRKVLLTLAALFHDIAKGRGGDHSELGQAEALAFCTAHGLSTADSQLVAWLVEQHLLMSMTAQKKDTSDPQVIATFAEAVGDVTHLNYLYALTVADMTATNAQIWNSWRATLLRQLYHQTRRLLLADGNASVYASEQGRKDLVHAKQTRARTLLQADPTLSAADLAQIDNLWQALGEDYFLREIAPDIVWHAKAIIAHAAVTKAATDVDQSPTDLSPTTPLIALREHHELALDAVQVFIYTPDQPNLFAVTVAVLDAMQLDVLDARVITSCNGIALDSYVVLDRQNTLLVDTRRQETLRTRLQQGFASQQIAPLIDKNLPRKLRHFDVPTRVEIRPTTMAQQYTLAIETLDQPSLLARVSRVLLAHEVAVQFARITTLGERAEDMFIVRTPAPLAAAQIEALTHELVSALATPTNHAAI</sequence>
<keyword evidence="3" id="KW-0677">Repeat</keyword>
<dbReference type="PROSITE" id="PS51831">
    <property type="entry name" value="HD"/>
    <property type="match status" value="1"/>
</dbReference>
<dbReference type="EC" id="2.7.7.59" evidence="8"/>
<dbReference type="InterPro" id="IPR013546">
    <property type="entry name" value="PII_UdlTrfase/GS_AdlTrfase"/>
</dbReference>
<dbReference type="Gene3D" id="1.10.3210.10">
    <property type="entry name" value="Hypothetical protein af1432"/>
    <property type="match status" value="1"/>
</dbReference>
<dbReference type="HAMAP" id="MF_00277">
    <property type="entry name" value="PII_uridylyl_transf"/>
    <property type="match status" value="1"/>
</dbReference>
<keyword evidence="2 8" id="KW-0548">Nucleotidyltransferase</keyword>
<dbReference type="Pfam" id="PF01966">
    <property type="entry name" value="HD"/>
    <property type="match status" value="1"/>
</dbReference>
<dbReference type="SUPFAM" id="SSF81301">
    <property type="entry name" value="Nucleotidyltransferase"/>
    <property type="match status" value="1"/>
</dbReference>
<dbReference type="InterPro" id="IPR003607">
    <property type="entry name" value="HD/PDEase_dom"/>
</dbReference>
<dbReference type="AlphaFoldDB" id="A0A378Q232"/>
<dbReference type="PANTHER" id="PTHR47320">
    <property type="entry name" value="BIFUNCTIONAL URIDYLYLTRANSFERASE/URIDYLYL-REMOVING ENZYME"/>
    <property type="match status" value="1"/>
</dbReference>
<keyword evidence="6 8" id="KW-0511">Multifunctional enzyme</keyword>
<evidence type="ECO:0000256" key="7">
    <source>
        <dbReference type="ARBA" id="ARBA00047968"/>
    </source>
</evidence>
<comment type="caution">
    <text evidence="8">Lacks conserved residue(s) required for the propagation of feature annotation.</text>
</comment>
<evidence type="ECO:0000256" key="2">
    <source>
        <dbReference type="ARBA" id="ARBA00022695"/>
    </source>
</evidence>
<dbReference type="PIRSF" id="PIRSF006288">
    <property type="entry name" value="PII_uridyltransf"/>
    <property type="match status" value="1"/>
</dbReference>
<accession>A0A378Q232</accession>
<keyword evidence="4 8" id="KW-0378">Hydrolase</keyword>
<dbReference type="EC" id="3.1.4.-" evidence="8"/>
<dbReference type="SUPFAM" id="SSF81593">
    <property type="entry name" value="Nucleotidyltransferase substrate binding subunit/domain"/>
    <property type="match status" value="1"/>
</dbReference>
<dbReference type="Pfam" id="PF01909">
    <property type="entry name" value="NTP_transf_2"/>
    <property type="match status" value="1"/>
</dbReference>
<evidence type="ECO:0000256" key="3">
    <source>
        <dbReference type="ARBA" id="ARBA00022737"/>
    </source>
</evidence>
<dbReference type="InterPro" id="IPR002912">
    <property type="entry name" value="ACT_dom"/>
</dbReference>
<evidence type="ECO:0000256" key="4">
    <source>
        <dbReference type="ARBA" id="ARBA00022801"/>
    </source>
</evidence>
<protein>
    <recommendedName>
        <fullName evidence="8">Bifunctional uridylyltransferase/uridylyl-removing enzyme</fullName>
        <shortName evidence="8">UTase/UR</shortName>
    </recommendedName>
    <alternativeName>
        <fullName evidence="8">Bifunctional [protein-PII] modification enzyme</fullName>
    </alternativeName>
    <alternativeName>
        <fullName evidence="8">Bifunctional nitrogen sensor protein</fullName>
    </alternativeName>
    <domain>
        <recommendedName>
            <fullName evidence="8">[Protein-PII] uridylyltransferase</fullName>
            <shortName evidence="8">PII uridylyltransferase</shortName>
            <shortName evidence="8">UTase</shortName>
            <ecNumber evidence="8">2.7.7.59</ecNumber>
        </recommendedName>
    </domain>
    <domain>
        <recommendedName>
            <fullName evidence="8">[Protein-PII]-UMP uridylyl-removing enzyme</fullName>
            <shortName evidence="8">UR</shortName>
            <ecNumber evidence="8">3.1.4.-</ecNumber>
        </recommendedName>
    </domain>
</protein>
<dbReference type="SMART" id="SM00471">
    <property type="entry name" value="HDc"/>
    <property type="match status" value="1"/>
</dbReference>
<feature type="domain" description="ACT" evidence="9">
    <location>
        <begin position="851"/>
        <end position="926"/>
    </location>
</feature>
<dbReference type="CDD" id="cd04899">
    <property type="entry name" value="ACT_ACR-UUR-like_2"/>
    <property type="match status" value="1"/>
</dbReference>
<dbReference type="NCBIfam" id="TIGR01693">
    <property type="entry name" value="UTase_glnD"/>
    <property type="match status" value="1"/>
</dbReference>
<evidence type="ECO:0000259" key="10">
    <source>
        <dbReference type="PROSITE" id="PS51831"/>
    </source>
</evidence>
<evidence type="ECO:0000313" key="11">
    <source>
        <dbReference type="EMBL" id="STY94464.1"/>
    </source>
</evidence>
<dbReference type="InterPro" id="IPR043519">
    <property type="entry name" value="NT_sf"/>
</dbReference>
<comment type="cofactor">
    <cofactor evidence="8">
        <name>Mg(2+)</name>
        <dbReference type="ChEBI" id="CHEBI:18420"/>
    </cofactor>
</comment>
<dbReference type="SUPFAM" id="SSF55021">
    <property type="entry name" value="ACT-like"/>
    <property type="match status" value="1"/>
</dbReference>
<reference evidence="11 12" key="1">
    <citation type="submission" date="2018-06" db="EMBL/GenBank/DDBJ databases">
        <authorList>
            <consortium name="Pathogen Informatics"/>
            <person name="Doyle S."/>
        </authorList>
    </citation>
    <scope>NUCLEOTIDE SEQUENCE [LARGE SCALE GENOMIC DNA]</scope>
    <source>
        <strain evidence="11 12">NCTC11091</strain>
    </source>
</reference>
<dbReference type="PROSITE" id="PS51671">
    <property type="entry name" value="ACT"/>
    <property type="match status" value="2"/>
</dbReference>
<comment type="activity regulation">
    <text evidence="8">Uridylyltransferase (UTase) activity is inhibited by glutamine, while glutamine activates uridylyl-removing (UR) activity.</text>
</comment>
<keyword evidence="5 8" id="KW-0460">Magnesium</keyword>
<dbReference type="InterPro" id="IPR010043">
    <property type="entry name" value="UTase/UR"/>
</dbReference>
<dbReference type="Gene3D" id="1.20.120.330">
    <property type="entry name" value="Nucleotidyltransferases domain 2"/>
    <property type="match status" value="1"/>
</dbReference>
<dbReference type="SUPFAM" id="SSF109604">
    <property type="entry name" value="HD-domain/PDEase-like"/>
    <property type="match status" value="1"/>
</dbReference>
<dbReference type="PANTHER" id="PTHR47320:SF1">
    <property type="entry name" value="BIFUNCTIONAL URIDYLYLTRANSFERASE_URIDYLYL-REMOVING ENZYME"/>
    <property type="match status" value="1"/>
</dbReference>
<feature type="domain" description="HD" evidence="10">
    <location>
        <begin position="474"/>
        <end position="596"/>
    </location>
</feature>
<evidence type="ECO:0000256" key="1">
    <source>
        <dbReference type="ARBA" id="ARBA00022679"/>
    </source>
</evidence>
<comment type="catalytic activity">
    <reaction evidence="8">
        <text>[protein-PII]-uridylyl-L-tyrosine + H2O = [protein-PII]-L-tyrosine + UMP + H(+)</text>
        <dbReference type="Rhea" id="RHEA:48600"/>
        <dbReference type="Rhea" id="RHEA-COMP:12147"/>
        <dbReference type="Rhea" id="RHEA-COMP:12148"/>
        <dbReference type="ChEBI" id="CHEBI:15377"/>
        <dbReference type="ChEBI" id="CHEBI:15378"/>
        <dbReference type="ChEBI" id="CHEBI:46858"/>
        <dbReference type="ChEBI" id="CHEBI:57865"/>
        <dbReference type="ChEBI" id="CHEBI:90602"/>
    </reaction>
</comment>
<dbReference type="GO" id="GO:0008773">
    <property type="term" value="F:[protein-PII] uridylyltransferase activity"/>
    <property type="evidence" value="ECO:0007669"/>
    <property type="project" value="UniProtKB-UniRule"/>
</dbReference>
<evidence type="ECO:0000259" key="9">
    <source>
        <dbReference type="PROSITE" id="PS51671"/>
    </source>
</evidence>
<dbReference type="Pfam" id="PF08335">
    <property type="entry name" value="GlnD_UR_UTase"/>
    <property type="match status" value="1"/>
</dbReference>
<comment type="similarity">
    <text evidence="8">Belongs to the GlnD family.</text>
</comment>
<feature type="domain" description="ACT" evidence="9">
    <location>
        <begin position="743"/>
        <end position="825"/>
    </location>
</feature>
<keyword evidence="1 8" id="KW-0808">Transferase</keyword>
<evidence type="ECO:0000256" key="6">
    <source>
        <dbReference type="ARBA" id="ARBA00023268"/>
    </source>
</evidence>
<dbReference type="GO" id="GO:0006808">
    <property type="term" value="P:regulation of nitrogen utilization"/>
    <property type="evidence" value="ECO:0007669"/>
    <property type="project" value="UniProtKB-UniRule"/>
</dbReference>
<evidence type="ECO:0000256" key="8">
    <source>
        <dbReference type="HAMAP-Rule" id="MF_00277"/>
    </source>
</evidence>
<evidence type="ECO:0000313" key="12">
    <source>
        <dbReference type="Proteomes" id="UP000255193"/>
    </source>
</evidence>